<name>A0A3Q1G691_9TELE</name>
<dbReference type="Ensembl" id="ENSAPOT00000011851.1">
    <property type="protein sequence ID" value="ENSAPOP00000023207.1"/>
    <property type="gene ID" value="ENSAPOG00000004871.1"/>
</dbReference>
<dbReference type="Gene3D" id="3.30.420.10">
    <property type="entry name" value="Ribonuclease H-like superfamily/Ribonuclease H"/>
    <property type="match status" value="1"/>
</dbReference>
<dbReference type="InParanoid" id="A0A3Q1G691"/>
<evidence type="ECO:0000313" key="1">
    <source>
        <dbReference type="Ensembl" id="ENSAPOP00000023207.1"/>
    </source>
</evidence>
<proteinExistence type="predicted"/>
<reference evidence="1" key="2">
    <citation type="submission" date="2025-09" db="UniProtKB">
        <authorList>
            <consortium name="Ensembl"/>
        </authorList>
    </citation>
    <scope>IDENTIFICATION</scope>
</reference>
<reference evidence="1" key="1">
    <citation type="submission" date="2025-08" db="UniProtKB">
        <authorList>
            <consortium name="Ensembl"/>
        </authorList>
    </citation>
    <scope>IDENTIFICATION</scope>
</reference>
<dbReference type="AlphaFoldDB" id="A0A3Q1G691"/>
<dbReference type="Proteomes" id="UP000257200">
    <property type="component" value="Unplaced"/>
</dbReference>
<dbReference type="GO" id="GO:0003676">
    <property type="term" value="F:nucleic acid binding"/>
    <property type="evidence" value="ECO:0007669"/>
    <property type="project" value="InterPro"/>
</dbReference>
<sequence length="100" mass="10843">ALMAGACLKQHNLISPECLTSTVRGSGGSVMLWRAFCWHGLDPPVPLEGKVTASQYKVLLMFAGCRQLLQPTRTAVKIRQRNATYAASGAPFLNRSVVVQ</sequence>
<dbReference type="STRING" id="80966.ENSAPOP00000023207"/>
<organism evidence="1 2">
    <name type="scientific">Acanthochromis polyacanthus</name>
    <name type="common">spiny chromis</name>
    <dbReference type="NCBI Taxonomy" id="80966"/>
    <lineage>
        <taxon>Eukaryota</taxon>
        <taxon>Metazoa</taxon>
        <taxon>Chordata</taxon>
        <taxon>Craniata</taxon>
        <taxon>Vertebrata</taxon>
        <taxon>Euteleostomi</taxon>
        <taxon>Actinopterygii</taxon>
        <taxon>Neopterygii</taxon>
        <taxon>Teleostei</taxon>
        <taxon>Neoteleostei</taxon>
        <taxon>Acanthomorphata</taxon>
        <taxon>Ovalentaria</taxon>
        <taxon>Pomacentridae</taxon>
        <taxon>Acanthochromis</taxon>
    </lineage>
</organism>
<accession>A0A3Q1G691</accession>
<keyword evidence="2" id="KW-1185">Reference proteome</keyword>
<protein>
    <submittedName>
        <fullName evidence="1">Uncharacterized protein</fullName>
    </submittedName>
</protein>
<dbReference type="InterPro" id="IPR036397">
    <property type="entry name" value="RNaseH_sf"/>
</dbReference>
<evidence type="ECO:0000313" key="2">
    <source>
        <dbReference type="Proteomes" id="UP000257200"/>
    </source>
</evidence>
<dbReference type="GeneTree" id="ENSGT01120000277434"/>